<dbReference type="RefSeq" id="WP_166987893.1">
    <property type="nucleotide sequence ID" value="NZ_CP061169.1"/>
</dbReference>
<dbReference type="InterPro" id="IPR050707">
    <property type="entry name" value="HTH_MetabolicPath_Reg"/>
</dbReference>
<sequence length="243" mass="26575">MSQSVKRAARIVDSIAAEPKTVVQLAEEFELHRSTMFRELQSLEEVGYARRRKDGTYTLGFHLVSLAQNSLESIDLRDVASGPLRRLHKVVGNTVHLAALMDDSIIYVDKVEDASGVRMYSRVGAPVRTHCSGVGKAILANIDVGHRDAVLASTDWAKYTENTITTRSGLDVELAAIAEQGWAVDDGEFEDFVNCVAVPIISRAGAVGALSLTAIRMVEDLDQLKTRLPLMQQTAQQIARELG</sequence>
<dbReference type="CDD" id="cd00090">
    <property type="entry name" value="HTH_ARSR"/>
    <property type="match status" value="1"/>
</dbReference>
<name>A0ABX6YGP9_9MICO</name>
<evidence type="ECO:0000259" key="5">
    <source>
        <dbReference type="PROSITE" id="PS51078"/>
    </source>
</evidence>
<dbReference type="InterPro" id="IPR036388">
    <property type="entry name" value="WH-like_DNA-bd_sf"/>
</dbReference>
<dbReference type="PROSITE" id="PS51077">
    <property type="entry name" value="HTH_ICLR"/>
    <property type="match status" value="1"/>
</dbReference>
<feature type="domain" description="HTH iclR-type" evidence="4">
    <location>
        <begin position="2"/>
        <end position="61"/>
    </location>
</feature>
<evidence type="ECO:0000259" key="4">
    <source>
        <dbReference type="PROSITE" id="PS51077"/>
    </source>
</evidence>
<evidence type="ECO:0000256" key="2">
    <source>
        <dbReference type="ARBA" id="ARBA00023125"/>
    </source>
</evidence>
<keyword evidence="2" id="KW-0238">DNA-binding</keyword>
<reference evidence="6 7" key="1">
    <citation type="submission" date="2020-12" db="EMBL/GenBank/DDBJ databases">
        <title>Microbacterium sp. HY060.</title>
        <authorList>
            <person name="Zhou J."/>
        </authorList>
    </citation>
    <scope>NUCLEOTIDE SEQUENCE [LARGE SCALE GENOMIC DNA]</scope>
    <source>
        <strain evidence="6 7">HY60</strain>
    </source>
</reference>
<evidence type="ECO:0000313" key="7">
    <source>
        <dbReference type="Proteomes" id="UP000662814"/>
    </source>
</evidence>
<dbReference type="PROSITE" id="PS51078">
    <property type="entry name" value="ICLR_ED"/>
    <property type="match status" value="1"/>
</dbReference>
<proteinExistence type="predicted"/>
<dbReference type="Gene3D" id="1.10.10.10">
    <property type="entry name" value="Winged helix-like DNA-binding domain superfamily/Winged helix DNA-binding domain"/>
    <property type="match status" value="1"/>
</dbReference>
<accession>A0ABX6YGP9</accession>
<evidence type="ECO:0000256" key="3">
    <source>
        <dbReference type="ARBA" id="ARBA00023163"/>
    </source>
</evidence>
<dbReference type="InterPro" id="IPR036390">
    <property type="entry name" value="WH_DNA-bd_sf"/>
</dbReference>
<evidence type="ECO:0000313" key="6">
    <source>
        <dbReference type="EMBL" id="QPZ37947.1"/>
    </source>
</evidence>
<dbReference type="SUPFAM" id="SSF46785">
    <property type="entry name" value="Winged helix' DNA-binding domain"/>
    <property type="match status" value="1"/>
</dbReference>
<dbReference type="InterPro" id="IPR014757">
    <property type="entry name" value="Tscrpt_reg_IclR_C"/>
</dbReference>
<protein>
    <submittedName>
        <fullName evidence="6">IclR family transcriptional regulator</fullName>
    </submittedName>
</protein>
<evidence type="ECO:0000256" key="1">
    <source>
        <dbReference type="ARBA" id="ARBA00023015"/>
    </source>
</evidence>
<keyword evidence="7" id="KW-1185">Reference proteome</keyword>
<keyword evidence="1" id="KW-0805">Transcription regulation</keyword>
<dbReference type="PANTHER" id="PTHR30136:SF24">
    <property type="entry name" value="HTH-TYPE TRANSCRIPTIONAL REPRESSOR ALLR"/>
    <property type="match status" value="1"/>
</dbReference>
<dbReference type="SMART" id="SM00346">
    <property type="entry name" value="HTH_ICLR"/>
    <property type="match status" value="1"/>
</dbReference>
<dbReference type="Proteomes" id="UP000662814">
    <property type="component" value="Chromosome"/>
</dbReference>
<dbReference type="Gene3D" id="3.30.450.40">
    <property type="match status" value="1"/>
</dbReference>
<dbReference type="InterPro" id="IPR029016">
    <property type="entry name" value="GAF-like_dom_sf"/>
</dbReference>
<dbReference type="SUPFAM" id="SSF55781">
    <property type="entry name" value="GAF domain-like"/>
    <property type="match status" value="1"/>
</dbReference>
<dbReference type="Pfam" id="PF01614">
    <property type="entry name" value="IclR_C"/>
    <property type="match status" value="1"/>
</dbReference>
<dbReference type="Pfam" id="PF09339">
    <property type="entry name" value="HTH_IclR"/>
    <property type="match status" value="1"/>
</dbReference>
<gene>
    <name evidence="6" type="ORF">HCR76_14225</name>
</gene>
<dbReference type="PANTHER" id="PTHR30136">
    <property type="entry name" value="HELIX-TURN-HELIX TRANSCRIPTIONAL REGULATOR, ICLR FAMILY"/>
    <property type="match status" value="1"/>
</dbReference>
<dbReference type="InterPro" id="IPR005471">
    <property type="entry name" value="Tscrpt_reg_IclR_N"/>
</dbReference>
<dbReference type="InterPro" id="IPR011991">
    <property type="entry name" value="ArsR-like_HTH"/>
</dbReference>
<dbReference type="EMBL" id="CP061169">
    <property type="protein sequence ID" value="QPZ37947.1"/>
    <property type="molecule type" value="Genomic_DNA"/>
</dbReference>
<keyword evidence="3" id="KW-0804">Transcription</keyword>
<organism evidence="6 7">
    <name type="scientific">Paramicrobacterium chengjingii</name>
    <dbReference type="NCBI Taxonomy" id="2769067"/>
    <lineage>
        <taxon>Bacteria</taxon>
        <taxon>Bacillati</taxon>
        <taxon>Actinomycetota</taxon>
        <taxon>Actinomycetes</taxon>
        <taxon>Micrococcales</taxon>
        <taxon>Microbacteriaceae</taxon>
        <taxon>Paramicrobacterium</taxon>
    </lineage>
</organism>
<feature type="domain" description="IclR-ED" evidence="5">
    <location>
        <begin position="62"/>
        <end position="243"/>
    </location>
</feature>